<gene>
    <name evidence="1" type="ORF">CCHR01_19490</name>
</gene>
<evidence type="ECO:0000313" key="1">
    <source>
        <dbReference type="EMBL" id="KAK1837883.1"/>
    </source>
</evidence>
<accession>A0AAD8ZYI3</accession>
<dbReference type="EMBL" id="JAQOWY010000972">
    <property type="protein sequence ID" value="KAK1837883.1"/>
    <property type="molecule type" value="Genomic_DNA"/>
</dbReference>
<comment type="caution">
    <text evidence="1">The sequence shown here is derived from an EMBL/GenBank/DDBJ whole genome shotgun (WGS) entry which is preliminary data.</text>
</comment>
<name>A0AAD8ZYI3_9PEZI</name>
<dbReference type="AlphaFoldDB" id="A0AAD8ZYI3"/>
<keyword evidence="2" id="KW-1185">Reference proteome</keyword>
<protein>
    <submittedName>
        <fullName evidence="1">Uncharacterized protein</fullName>
    </submittedName>
</protein>
<dbReference type="Proteomes" id="UP001243330">
    <property type="component" value="Unassembled WGS sequence"/>
</dbReference>
<organism evidence="1 2">
    <name type="scientific">Colletotrichum chrysophilum</name>
    <dbReference type="NCBI Taxonomy" id="1836956"/>
    <lineage>
        <taxon>Eukaryota</taxon>
        <taxon>Fungi</taxon>
        <taxon>Dikarya</taxon>
        <taxon>Ascomycota</taxon>
        <taxon>Pezizomycotina</taxon>
        <taxon>Sordariomycetes</taxon>
        <taxon>Hypocreomycetidae</taxon>
        <taxon>Glomerellales</taxon>
        <taxon>Glomerellaceae</taxon>
        <taxon>Colletotrichum</taxon>
        <taxon>Colletotrichum gloeosporioides species complex</taxon>
    </lineage>
</organism>
<evidence type="ECO:0000313" key="2">
    <source>
        <dbReference type="Proteomes" id="UP001243330"/>
    </source>
</evidence>
<sequence length="156" mass="17137">MLFLPAGRAYRAGDKLMICASGGLHRHGTKAVSAMSAKRVFGDADISTTRWTGCRALDRRRHEEAHWRDHIVLLMMNFDTRESPPPPYTSSDPAAVIATPSRAAGEESRALPDLPDLPDGRWNAGLVSAADNSSAETLITILKITYYLPHDQSRHS</sequence>
<proteinExistence type="predicted"/>
<reference evidence="1" key="1">
    <citation type="submission" date="2023-01" db="EMBL/GenBank/DDBJ databases">
        <title>Colletotrichum chrysophilum M932 genome sequence.</title>
        <authorList>
            <person name="Baroncelli R."/>
        </authorList>
    </citation>
    <scope>NUCLEOTIDE SEQUENCE</scope>
    <source>
        <strain evidence="1">M932</strain>
    </source>
</reference>